<organism evidence="2 3">
    <name type="scientific">Allacma fusca</name>
    <dbReference type="NCBI Taxonomy" id="39272"/>
    <lineage>
        <taxon>Eukaryota</taxon>
        <taxon>Metazoa</taxon>
        <taxon>Ecdysozoa</taxon>
        <taxon>Arthropoda</taxon>
        <taxon>Hexapoda</taxon>
        <taxon>Collembola</taxon>
        <taxon>Symphypleona</taxon>
        <taxon>Sminthuridae</taxon>
        <taxon>Allacma</taxon>
    </lineage>
</organism>
<comment type="caution">
    <text evidence="2">The sequence shown here is derived from an EMBL/GenBank/DDBJ whole genome shotgun (WGS) entry which is preliminary data.</text>
</comment>
<dbReference type="Proteomes" id="UP000708208">
    <property type="component" value="Unassembled WGS sequence"/>
</dbReference>
<name>A0A8J2PDZ9_9HEXA</name>
<dbReference type="AlphaFoldDB" id="A0A8J2PDZ9"/>
<keyword evidence="1" id="KW-0732">Signal</keyword>
<reference evidence="2" key="1">
    <citation type="submission" date="2021-06" db="EMBL/GenBank/DDBJ databases">
        <authorList>
            <person name="Hodson N. C."/>
            <person name="Mongue J. A."/>
            <person name="Jaron S. K."/>
        </authorList>
    </citation>
    <scope>NUCLEOTIDE SEQUENCE</scope>
</reference>
<evidence type="ECO:0000256" key="1">
    <source>
        <dbReference type="SAM" id="SignalP"/>
    </source>
</evidence>
<protein>
    <submittedName>
        <fullName evidence="2">Uncharacterized protein</fullName>
    </submittedName>
</protein>
<accession>A0A8J2PDZ9</accession>
<dbReference type="EMBL" id="CAJVCH010467822">
    <property type="protein sequence ID" value="CAG7820047.1"/>
    <property type="molecule type" value="Genomic_DNA"/>
</dbReference>
<feature type="chain" id="PRO_5035144324" evidence="1">
    <location>
        <begin position="21"/>
        <end position="95"/>
    </location>
</feature>
<proteinExistence type="predicted"/>
<evidence type="ECO:0000313" key="3">
    <source>
        <dbReference type="Proteomes" id="UP000708208"/>
    </source>
</evidence>
<evidence type="ECO:0000313" key="2">
    <source>
        <dbReference type="EMBL" id="CAG7820047.1"/>
    </source>
</evidence>
<gene>
    <name evidence="2" type="ORF">AFUS01_LOCUS30457</name>
</gene>
<sequence length="95" mass="10702">MKLLCGFLLLAVVAVMSIQAHEGLHFRRNIAQVAEQDLSSEASTAKLLEVPEKRGTKWEELRNTRARLDARRENEPKLQKFSTASALASAENFTY</sequence>
<keyword evidence="3" id="KW-1185">Reference proteome</keyword>
<feature type="signal peptide" evidence="1">
    <location>
        <begin position="1"/>
        <end position="20"/>
    </location>
</feature>